<reference evidence="2 3" key="1">
    <citation type="journal article" date="2018" name="Int. J. Syst. Evol. Microbiol.">
        <title>Whole-genome-based revisit of Photorhabdus phylogeny: proposal for the elevation of most Photorhabdus subspecies to the species level and description of one novel species Photorhabdus bodei sp. nov., and one novel subspecies Photorhabdus laumondii subsp. clarkei subsp. nov.</title>
        <authorList>
            <person name="Machado R.A.R."/>
            <person name="Wuthrich D."/>
            <person name="Kuhnert P."/>
            <person name="Arce C.C.M."/>
            <person name="Thonen L."/>
            <person name="Ruiz C."/>
            <person name="Zhang X."/>
            <person name="Robert C.A.M."/>
            <person name="Karimi J."/>
            <person name="Kamali S."/>
            <person name="Ma J."/>
            <person name="Bruggmann R."/>
            <person name="Erb M."/>
        </authorList>
    </citation>
    <scope>NUCLEOTIDE SEQUENCE [LARGE SCALE GENOMIC DNA]</scope>
    <source>
        <strain evidence="2 3">BOJ-47</strain>
    </source>
</reference>
<evidence type="ECO:0000313" key="3">
    <source>
        <dbReference type="Proteomes" id="UP000250870"/>
    </source>
</evidence>
<dbReference type="AlphaFoldDB" id="A0A329VBY2"/>
<evidence type="ECO:0000256" key="1">
    <source>
        <dbReference type="SAM" id="MobiDB-lite"/>
    </source>
</evidence>
<feature type="compositionally biased region" description="Basic and acidic residues" evidence="1">
    <location>
        <begin position="9"/>
        <end position="19"/>
    </location>
</feature>
<sequence>MNKEYPAPDDDRKAKRDTNDIVSSEIGSGNNKSSYQIGKYNPDFWNNDNNVVSKNNCYAYACNICVDNIPDPCYRKYSRLVSSRRELEEGMEYDGLVKISDGNVTPRVQGTKDKPAWRVAVFATISGVDHFGYHFFREVWSGNLSDSYYFWAHKFHTEKVTNITYKEGKLNHLIRNPVVEMRELCNAKIVQPKYELVGYYLVKPDVKIGTP</sequence>
<feature type="region of interest" description="Disordered" evidence="1">
    <location>
        <begin position="1"/>
        <end position="34"/>
    </location>
</feature>
<comment type="caution">
    <text evidence="2">The sequence shown here is derived from an EMBL/GenBank/DDBJ whole genome shotgun (WGS) entry which is preliminary data.</text>
</comment>
<proteinExistence type="predicted"/>
<organism evidence="2 3">
    <name type="scientific">Photorhabdus laumondii subsp. clarkei</name>
    <dbReference type="NCBI Taxonomy" id="2029685"/>
    <lineage>
        <taxon>Bacteria</taxon>
        <taxon>Pseudomonadati</taxon>
        <taxon>Pseudomonadota</taxon>
        <taxon>Gammaproteobacteria</taxon>
        <taxon>Enterobacterales</taxon>
        <taxon>Morganellaceae</taxon>
        <taxon>Photorhabdus</taxon>
    </lineage>
</organism>
<feature type="compositionally biased region" description="Polar residues" evidence="1">
    <location>
        <begin position="20"/>
        <end position="34"/>
    </location>
</feature>
<evidence type="ECO:0000313" key="2">
    <source>
        <dbReference type="EMBL" id="RAW85950.1"/>
    </source>
</evidence>
<dbReference type="RefSeq" id="WP_113026764.1">
    <property type="nucleotide sequence ID" value="NZ_CAWNWQ010000032.1"/>
</dbReference>
<protein>
    <submittedName>
        <fullName evidence="2">Uncharacterized protein</fullName>
    </submittedName>
</protein>
<name>A0A329VBY2_9GAMM</name>
<gene>
    <name evidence="2" type="ORF">CKY01_18755</name>
</gene>
<dbReference type="Proteomes" id="UP000250870">
    <property type="component" value="Unassembled WGS sequence"/>
</dbReference>
<accession>A0A329VBY2</accession>
<dbReference type="EMBL" id="NSCI01000032">
    <property type="protein sequence ID" value="RAW85950.1"/>
    <property type="molecule type" value="Genomic_DNA"/>
</dbReference>